<dbReference type="InterPro" id="IPR038645">
    <property type="entry name" value="TTC5_OB_sf"/>
</dbReference>
<reference evidence="4 5" key="1">
    <citation type="submission" date="2018-08" db="EMBL/GenBank/DDBJ databases">
        <title>Aphanomyces genome sequencing and annotation.</title>
        <authorList>
            <person name="Minardi D."/>
            <person name="Oidtmann B."/>
            <person name="Van Der Giezen M."/>
            <person name="Studholme D.J."/>
        </authorList>
    </citation>
    <scope>NUCLEOTIDE SEQUENCE [LARGE SCALE GENOMIC DNA]</scope>
    <source>
        <strain evidence="3 4">Da</strain>
        <strain evidence="2 5">Sv</strain>
    </source>
</reference>
<dbReference type="InterPro" id="IPR019734">
    <property type="entry name" value="TPR_rpt"/>
</dbReference>
<keyword evidence="1" id="KW-0802">TPR repeat</keyword>
<dbReference type="Pfam" id="PF13181">
    <property type="entry name" value="TPR_8"/>
    <property type="match status" value="1"/>
</dbReference>
<comment type="caution">
    <text evidence="2">The sequence shown here is derived from an EMBL/GenBank/DDBJ whole genome shotgun (WGS) entry which is preliminary data.</text>
</comment>
<feature type="repeat" description="TPR" evidence="1">
    <location>
        <begin position="35"/>
        <end position="68"/>
    </location>
</feature>
<dbReference type="VEuPathDB" id="FungiDB:H257_01798"/>
<proteinExistence type="predicted"/>
<sequence>MEVALTKLDELYDMHDHYFSADKQEKKAKLDPCNLDIWVCLGNCLWKKGDLQAAKTCFESCLDYGPSKHALRSLSMLLRKMGTKPEEKSHNIKVHRYKEDYALAVQSFCKAHALDPSLRAMAIVDGILRWTLRVSNLIHQQVRYIIGVVKTMTWRSRGGSRRAALRSWPPHFRTSVRSKAGLVCPSRPCSNLDNVLVSPYQPVASPGHNEGKAVALKLLVDVIRKNEPPGYATQGQAVPRELTNWGRCFVMMDETQTCCAVSIYHLDSVAYTKMTERDVFYVLDPFVKLVHLTYNCMVIMIFT</sequence>
<dbReference type="Gene3D" id="2.40.50.550">
    <property type="match status" value="1"/>
</dbReference>
<dbReference type="Gene3D" id="1.25.40.10">
    <property type="entry name" value="Tetratricopeptide repeat domain"/>
    <property type="match status" value="1"/>
</dbReference>
<evidence type="ECO:0000313" key="2">
    <source>
        <dbReference type="EMBL" id="RHZ03067.1"/>
    </source>
</evidence>
<evidence type="ECO:0000313" key="4">
    <source>
        <dbReference type="Proteomes" id="UP000285430"/>
    </source>
</evidence>
<gene>
    <name evidence="2" type="ORF">DYB35_001679</name>
    <name evidence="3" type="ORF">DYB37_005040</name>
</gene>
<evidence type="ECO:0000313" key="5">
    <source>
        <dbReference type="Proteomes" id="UP000285712"/>
    </source>
</evidence>
<dbReference type="AlphaFoldDB" id="A0A3R7AGA2"/>
<evidence type="ECO:0000256" key="1">
    <source>
        <dbReference type="PROSITE-ProRule" id="PRU00339"/>
    </source>
</evidence>
<protein>
    <recommendedName>
        <fullName evidence="6">Tetratricopeptide repeat protein 5 OB fold domain-containing protein</fullName>
    </recommendedName>
</protein>
<evidence type="ECO:0000313" key="3">
    <source>
        <dbReference type="EMBL" id="RHZ10964.1"/>
    </source>
</evidence>
<dbReference type="PROSITE" id="PS50005">
    <property type="entry name" value="TPR"/>
    <property type="match status" value="1"/>
</dbReference>
<accession>A0A3R7AGA2</accession>
<dbReference type="InterPro" id="IPR011990">
    <property type="entry name" value="TPR-like_helical_dom_sf"/>
</dbReference>
<dbReference type="Proteomes" id="UP000285712">
    <property type="component" value="Unassembled WGS sequence"/>
</dbReference>
<name>A0A3R7AGA2_APHAT</name>
<dbReference type="EMBL" id="QUTG01000054">
    <property type="protein sequence ID" value="RHZ03067.1"/>
    <property type="molecule type" value="Genomic_DNA"/>
</dbReference>
<organism evidence="2 5">
    <name type="scientific">Aphanomyces astaci</name>
    <name type="common">Crayfish plague agent</name>
    <dbReference type="NCBI Taxonomy" id="112090"/>
    <lineage>
        <taxon>Eukaryota</taxon>
        <taxon>Sar</taxon>
        <taxon>Stramenopiles</taxon>
        <taxon>Oomycota</taxon>
        <taxon>Saprolegniomycetes</taxon>
        <taxon>Saprolegniales</taxon>
        <taxon>Verrucalvaceae</taxon>
        <taxon>Aphanomyces</taxon>
    </lineage>
</organism>
<dbReference type="EMBL" id="QUTH01005080">
    <property type="protein sequence ID" value="RHZ10964.1"/>
    <property type="molecule type" value="Genomic_DNA"/>
</dbReference>
<dbReference type="SMART" id="SM00028">
    <property type="entry name" value="TPR"/>
    <property type="match status" value="2"/>
</dbReference>
<dbReference type="SUPFAM" id="SSF48452">
    <property type="entry name" value="TPR-like"/>
    <property type="match status" value="1"/>
</dbReference>
<evidence type="ECO:0008006" key="6">
    <source>
        <dbReference type="Google" id="ProtNLM"/>
    </source>
</evidence>
<dbReference type="Proteomes" id="UP000285430">
    <property type="component" value="Unassembled WGS sequence"/>
</dbReference>